<dbReference type="AlphaFoldDB" id="A0A7V8GNZ0"/>
<evidence type="ECO:0000256" key="1">
    <source>
        <dbReference type="SAM" id="MobiDB-lite"/>
    </source>
</evidence>
<accession>A0A7V8GNZ0</accession>
<feature type="region of interest" description="Disordered" evidence="1">
    <location>
        <begin position="23"/>
        <end position="118"/>
    </location>
</feature>
<dbReference type="PROSITE" id="PS50222">
    <property type="entry name" value="EF_HAND_2"/>
    <property type="match status" value="1"/>
</dbReference>
<feature type="compositionally biased region" description="Acidic residues" evidence="1">
    <location>
        <begin position="91"/>
        <end position="101"/>
    </location>
</feature>
<dbReference type="InterPro" id="IPR002048">
    <property type="entry name" value="EF_hand_dom"/>
</dbReference>
<feature type="domain" description="EF-hand" evidence="3">
    <location>
        <begin position="79"/>
        <end position="114"/>
    </location>
</feature>
<organism evidence="4 5">
    <name type="scientific">Pseudoxanthomonas broegbernensis</name>
    <dbReference type="NCBI Taxonomy" id="83619"/>
    <lineage>
        <taxon>Bacteria</taxon>
        <taxon>Pseudomonadati</taxon>
        <taxon>Pseudomonadota</taxon>
        <taxon>Gammaproteobacteria</taxon>
        <taxon>Lysobacterales</taxon>
        <taxon>Lysobacteraceae</taxon>
        <taxon>Pseudoxanthomonas</taxon>
    </lineage>
</organism>
<dbReference type="GO" id="GO:0005509">
    <property type="term" value="F:calcium ion binding"/>
    <property type="evidence" value="ECO:0007669"/>
    <property type="project" value="InterPro"/>
</dbReference>
<dbReference type="Gene3D" id="1.10.238.10">
    <property type="entry name" value="EF-hand"/>
    <property type="match status" value="1"/>
</dbReference>
<protein>
    <submittedName>
        <fullName evidence="4">Calcium-binding protein</fullName>
    </submittedName>
</protein>
<name>A0A7V8GNZ0_9GAMM</name>
<gene>
    <name evidence="4" type="ORF">B1992_05230</name>
</gene>
<dbReference type="PROSITE" id="PS00018">
    <property type="entry name" value="EF_HAND_1"/>
    <property type="match status" value="1"/>
</dbReference>
<proteinExistence type="predicted"/>
<reference evidence="4 5" key="1">
    <citation type="submission" date="2017-10" db="EMBL/GenBank/DDBJ databases">
        <title>Whole genome sequencing of Pseudoxanthomonas broegbernensis DSM 12573(T).</title>
        <authorList>
            <person name="Kumar S."/>
            <person name="Bansal K."/>
            <person name="Kaur A."/>
            <person name="Patil P."/>
            <person name="Sharma S."/>
            <person name="Patil P.B."/>
        </authorList>
    </citation>
    <scope>NUCLEOTIDE SEQUENCE [LARGE SCALE GENOMIC DNA]</scope>
    <source>
        <strain evidence="4 5">DSM 12573</strain>
    </source>
</reference>
<keyword evidence="5" id="KW-1185">Reference proteome</keyword>
<comment type="caution">
    <text evidence="4">The sequence shown here is derived from an EMBL/GenBank/DDBJ whole genome shotgun (WGS) entry which is preliminary data.</text>
</comment>
<feature type="chain" id="PRO_5031473260" evidence="2">
    <location>
        <begin position="24"/>
        <end position="118"/>
    </location>
</feature>
<dbReference type="SUPFAM" id="SSF47473">
    <property type="entry name" value="EF-hand"/>
    <property type="match status" value="1"/>
</dbReference>
<sequence length="118" mass="12251">MTHPRLIPGFLILGLAAAPLAMAQTAPTDAQPAQAESTHAPATGAAEQQAHQSAARGEGLSWADLDADGNGNLSRQEAQRHAGLANVFAEADSDADGELTGDEYRSYVQKQQADAAQE</sequence>
<dbReference type="EMBL" id="MWIP01000003">
    <property type="protein sequence ID" value="KAF1687375.1"/>
    <property type="molecule type" value="Genomic_DNA"/>
</dbReference>
<feature type="compositionally biased region" description="Polar residues" evidence="1">
    <location>
        <begin position="108"/>
        <end position="118"/>
    </location>
</feature>
<evidence type="ECO:0000259" key="3">
    <source>
        <dbReference type="PROSITE" id="PS50222"/>
    </source>
</evidence>
<feature type="compositionally biased region" description="Low complexity" evidence="1">
    <location>
        <begin position="23"/>
        <end position="35"/>
    </location>
</feature>
<evidence type="ECO:0000313" key="5">
    <source>
        <dbReference type="Proteomes" id="UP000462066"/>
    </source>
</evidence>
<dbReference type="RefSeq" id="WP_162310393.1">
    <property type="nucleotide sequence ID" value="NZ_JACHGU010000005.1"/>
</dbReference>
<feature type="signal peptide" evidence="2">
    <location>
        <begin position="1"/>
        <end position="23"/>
    </location>
</feature>
<dbReference type="Proteomes" id="UP000462066">
    <property type="component" value="Unassembled WGS sequence"/>
</dbReference>
<dbReference type="InterPro" id="IPR011992">
    <property type="entry name" value="EF-hand-dom_pair"/>
</dbReference>
<keyword evidence="2" id="KW-0732">Signal</keyword>
<dbReference type="InterPro" id="IPR018247">
    <property type="entry name" value="EF_Hand_1_Ca_BS"/>
</dbReference>
<evidence type="ECO:0000313" key="4">
    <source>
        <dbReference type="EMBL" id="KAF1687375.1"/>
    </source>
</evidence>
<evidence type="ECO:0000256" key="2">
    <source>
        <dbReference type="SAM" id="SignalP"/>
    </source>
</evidence>